<evidence type="ECO:0000256" key="1">
    <source>
        <dbReference type="SAM" id="SignalP"/>
    </source>
</evidence>
<sequence>MMFVICLSIVITITMTASLACRRWRCAEATSFVFTQPHSMINGVRKRTMDNSNDHHNPHMCHSQGFVNYIGSFVENNQLVYFAHDAAHYTGVQINGCAGIDAWFGRVTFVTHDFCLPTKDAYNEAFERARRKNALFCYIAGTVKHFVKPETADETVANSLCELNLNVNTVSTEETMANLLNKINIA</sequence>
<evidence type="ECO:0000313" key="3">
    <source>
        <dbReference type="WBParaSite" id="Pan_g2429.t2"/>
    </source>
</evidence>
<proteinExistence type="predicted"/>
<name>A0A7E4VS88_PANRE</name>
<reference evidence="2" key="1">
    <citation type="journal article" date="2013" name="Genetics">
        <title>The draft genome and transcriptome of Panagrellus redivivus are shaped by the harsh demands of a free-living lifestyle.</title>
        <authorList>
            <person name="Srinivasan J."/>
            <person name="Dillman A.R."/>
            <person name="Macchietto M.G."/>
            <person name="Heikkinen L."/>
            <person name="Lakso M."/>
            <person name="Fracchia K.M."/>
            <person name="Antoshechkin I."/>
            <person name="Mortazavi A."/>
            <person name="Wong G."/>
            <person name="Sternberg P.W."/>
        </authorList>
    </citation>
    <scope>NUCLEOTIDE SEQUENCE [LARGE SCALE GENOMIC DNA]</scope>
    <source>
        <strain evidence="2">MT8872</strain>
    </source>
</reference>
<feature type="signal peptide" evidence="1">
    <location>
        <begin position="1"/>
        <end position="16"/>
    </location>
</feature>
<keyword evidence="2" id="KW-1185">Reference proteome</keyword>
<keyword evidence="1" id="KW-0732">Signal</keyword>
<accession>A0A7E4VS88</accession>
<organism evidence="2 3">
    <name type="scientific">Panagrellus redivivus</name>
    <name type="common">Microworm</name>
    <dbReference type="NCBI Taxonomy" id="6233"/>
    <lineage>
        <taxon>Eukaryota</taxon>
        <taxon>Metazoa</taxon>
        <taxon>Ecdysozoa</taxon>
        <taxon>Nematoda</taxon>
        <taxon>Chromadorea</taxon>
        <taxon>Rhabditida</taxon>
        <taxon>Tylenchina</taxon>
        <taxon>Panagrolaimomorpha</taxon>
        <taxon>Panagrolaimoidea</taxon>
        <taxon>Panagrolaimidae</taxon>
        <taxon>Panagrellus</taxon>
    </lineage>
</organism>
<reference evidence="3" key="2">
    <citation type="submission" date="2020-10" db="UniProtKB">
        <authorList>
            <consortium name="WormBaseParasite"/>
        </authorList>
    </citation>
    <scope>IDENTIFICATION</scope>
</reference>
<dbReference type="AlphaFoldDB" id="A0A7E4VS88"/>
<protein>
    <submittedName>
        <fullName evidence="3">Glyco_trans_4-like_N domain-containing protein</fullName>
    </submittedName>
</protein>
<feature type="chain" id="PRO_5028950942" evidence="1">
    <location>
        <begin position="17"/>
        <end position="186"/>
    </location>
</feature>
<dbReference type="Proteomes" id="UP000492821">
    <property type="component" value="Unassembled WGS sequence"/>
</dbReference>
<evidence type="ECO:0000313" key="2">
    <source>
        <dbReference type="Proteomes" id="UP000492821"/>
    </source>
</evidence>
<dbReference type="WBParaSite" id="Pan_g2429.t2">
    <property type="protein sequence ID" value="Pan_g2429.t2"/>
    <property type="gene ID" value="Pan_g2429"/>
</dbReference>